<evidence type="ECO:0000256" key="1">
    <source>
        <dbReference type="ARBA" id="ARBA00003195"/>
    </source>
</evidence>
<keyword evidence="7" id="KW-0999">Mitochondrion inner membrane</keyword>
<keyword evidence="6 12" id="KW-0812">Transmembrane</keyword>
<name>A0A087SF83_AUXPR</name>
<evidence type="ECO:0000256" key="8">
    <source>
        <dbReference type="ARBA" id="ARBA00022982"/>
    </source>
</evidence>
<keyword evidence="9 12" id="KW-1133">Transmembrane helix</keyword>
<evidence type="ECO:0000256" key="3">
    <source>
        <dbReference type="ARBA" id="ARBA00005667"/>
    </source>
</evidence>
<feature type="transmembrane region" description="Helical" evidence="12">
    <location>
        <begin position="23"/>
        <end position="41"/>
    </location>
</feature>
<sequence>MAYNWRAAEKWRQHPLLTGNQRVMMPGLGIGIAAFAVYVAFDKLTGSSKAGHH</sequence>
<keyword evidence="4" id="KW-0813">Transport</keyword>
<evidence type="ECO:0000256" key="5">
    <source>
        <dbReference type="ARBA" id="ARBA00022660"/>
    </source>
</evidence>
<comment type="subcellular location">
    <subcellularLocation>
        <location evidence="2">Mitochondrion inner membrane</location>
        <topology evidence="2">Single-pass membrane protein</topology>
        <orientation evidence="2">Matrix side</orientation>
    </subcellularLocation>
</comment>
<evidence type="ECO:0000256" key="12">
    <source>
        <dbReference type="SAM" id="Phobius"/>
    </source>
</evidence>
<dbReference type="RefSeq" id="XP_011397275.1">
    <property type="nucleotide sequence ID" value="XM_011398973.1"/>
</dbReference>
<evidence type="ECO:0000256" key="10">
    <source>
        <dbReference type="ARBA" id="ARBA00023128"/>
    </source>
</evidence>
<evidence type="ECO:0000256" key="11">
    <source>
        <dbReference type="ARBA" id="ARBA00023136"/>
    </source>
</evidence>
<keyword evidence="10" id="KW-0496">Mitochondrion</keyword>
<dbReference type="GeneID" id="23614496"/>
<comment type="similarity">
    <text evidence="3">Belongs to the complex I NDUFB3 subunit family.</text>
</comment>
<evidence type="ECO:0000256" key="7">
    <source>
        <dbReference type="ARBA" id="ARBA00022792"/>
    </source>
</evidence>
<keyword evidence="5" id="KW-0679">Respiratory chain</keyword>
<dbReference type="GO" id="GO:0022900">
    <property type="term" value="P:electron transport chain"/>
    <property type="evidence" value="ECO:0007669"/>
    <property type="project" value="InterPro"/>
</dbReference>
<evidence type="ECO:0008006" key="15">
    <source>
        <dbReference type="Google" id="ProtNLM"/>
    </source>
</evidence>
<dbReference type="GO" id="GO:0005743">
    <property type="term" value="C:mitochondrial inner membrane"/>
    <property type="evidence" value="ECO:0007669"/>
    <property type="project" value="UniProtKB-SubCell"/>
</dbReference>
<dbReference type="Pfam" id="PF08122">
    <property type="entry name" value="NDUF_B12"/>
    <property type="match status" value="1"/>
</dbReference>
<protein>
    <recommendedName>
        <fullName evidence="15">NADH dehydrogenase [ubiquinone] 1 beta subcomplex subunit 3-B</fullName>
    </recommendedName>
</protein>
<organism evidence="13 14">
    <name type="scientific">Auxenochlorella protothecoides</name>
    <name type="common">Green microalga</name>
    <name type="synonym">Chlorella protothecoides</name>
    <dbReference type="NCBI Taxonomy" id="3075"/>
    <lineage>
        <taxon>Eukaryota</taxon>
        <taxon>Viridiplantae</taxon>
        <taxon>Chlorophyta</taxon>
        <taxon>core chlorophytes</taxon>
        <taxon>Trebouxiophyceae</taxon>
        <taxon>Chlorellales</taxon>
        <taxon>Chlorellaceae</taxon>
        <taxon>Auxenochlorella</taxon>
    </lineage>
</organism>
<evidence type="ECO:0000256" key="4">
    <source>
        <dbReference type="ARBA" id="ARBA00022448"/>
    </source>
</evidence>
<dbReference type="EMBL" id="KL662107">
    <property type="protein sequence ID" value="KFM24387.1"/>
    <property type="molecule type" value="Genomic_DNA"/>
</dbReference>
<evidence type="ECO:0000256" key="2">
    <source>
        <dbReference type="ARBA" id="ARBA00004298"/>
    </source>
</evidence>
<keyword evidence="8" id="KW-0249">Electron transport</keyword>
<reference evidence="13 14" key="1">
    <citation type="journal article" date="2014" name="BMC Genomics">
        <title>Oil accumulation mechanisms of the oleaginous microalga Chlorella protothecoides revealed through its genome, transcriptomes, and proteomes.</title>
        <authorList>
            <person name="Gao C."/>
            <person name="Wang Y."/>
            <person name="Shen Y."/>
            <person name="Yan D."/>
            <person name="He X."/>
            <person name="Dai J."/>
            <person name="Wu Q."/>
        </authorList>
    </citation>
    <scope>NUCLEOTIDE SEQUENCE [LARGE SCALE GENOMIC DNA]</scope>
    <source>
        <strain evidence="13 14">0710</strain>
    </source>
</reference>
<dbReference type="Proteomes" id="UP000028924">
    <property type="component" value="Unassembled WGS sequence"/>
</dbReference>
<dbReference type="AlphaFoldDB" id="A0A087SF83"/>
<evidence type="ECO:0000313" key="14">
    <source>
        <dbReference type="Proteomes" id="UP000028924"/>
    </source>
</evidence>
<dbReference type="OrthoDB" id="521512at2759"/>
<dbReference type="STRING" id="3075.A0A087SF83"/>
<dbReference type="KEGG" id="apro:F751_3105"/>
<gene>
    <name evidence="13" type="ORF">F751_3105</name>
</gene>
<dbReference type="InterPro" id="IPR012576">
    <property type="entry name" value="NDUFB3"/>
</dbReference>
<comment type="function">
    <text evidence="1">Accessory subunit of the mitochondrial membrane respiratory chain NADH dehydrogenase (Complex I), that is believed not to be involved in catalysis. Complex I functions in the transfer of electrons from NADH to the respiratory chain. The immediate electron acceptor for the enzyme is believed to be ubiquinone.</text>
</comment>
<evidence type="ECO:0000313" key="13">
    <source>
        <dbReference type="EMBL" id="KFM24387.1"/>
    </source>
</evidence>
<keyword evidence="11 12" id="KW-0472">Membrane</keyword>
<keyword evidence="14" id="KW-1185">Reference proteome</keyword>
<proteinExistence type="inferred from homology"/>
<dbReference type="eggNOG" id="ENOG502R397">
    <property type="taxonomic scope" value="Eukaryota"/>
</dbReference>
<evidence type="ECO:0000256" key="6">
    <source>
        <dbReference type="ARBA" id="ARBA00022692"/>
    </source>
</evidence>
<evidence type="ECO:0000256" key="9">
    <source>
        <dbReference type="ARBA" id="ARBA00022989"/>
    </source>
</evidence>
<accession>A0A087SF83</accession>